<dbReference type="PANTHER" id="PTHR11109:SF7">
    <property type="entry name" value="GTP CYCLOHYDROLASE 1"/>
    <property type="match status" value="1"/>
</dbReference>
<reference evidence="9 10" key="1">
    <citation type="journal article" date="2009" name="Science">
        <title>Green evolution and dynamic adaptations revealed by genomes of the marine picoeukaryotes Micromonas.</title>
        <authorList>
            <person name="Worden A.Z."/>
            <person name="Lee J.H."/>
            <person name="Mock T."/>
            <person name="Rouze P."/>
            <person name="Simmons M.P."/>
            <person name="Aerts A.L."/>
            <person name="Allen A.E."/>
            <person name="Cuvelier M.L."/>
            <person name="Derelle E."/>
            <person name="Everett M.V."/>
            <person name="Foulon E."/>
            <person name="Grimwood J."/>
            <person name="Gundlach H."/>
            <person name="Henrissat B."/>
            <person name="Napoli C."/>
            <person name="McDonald S.M."/>
            <person name="Parker M.S."/>
            <person name="Rombauts S."/>
            <person name="Salamov A."/>
            <person name="Von Dassow P."/>
            <person name="Badger J.H."/>
            <person name="Coutinho P.M."/>
            <person name="Demir E."/>
            <person name="Dubchak I."/>
            <person name="Gentemann C."/>
            <person name="Eikrem W."/>
            <person name="Gready J.E."/>
            <person name="John U."/>
            <person name="Lanier W."/>
            <person name="Lindquist E.A."/>
            <person name="Lucas S."/>
            <person name="Mayer K.F."/>
            <person name="Moreau H."/>
            <person name="Not F."/>
            <person name="Otillar R."/>
            <person name="Panaud O."/>
            <person name="Pangilinan J."/>
            <person name="Paulsen I."/>
            <person name="Piegu B."/>
            <person name="Poliakov A."/>
            <person name="Robbens S."/>
            <person name="Schmutz J."/>
            <person name="Toulza E."/>
            <person name="Wyss T."/>
            <person name="Zelensky A."/>
            <person name="Zhou K."/>
            <person name="Armbrust E.V."/>
            <person name="Bhattacharya D."/>
            <person name="Goodenough U.W."/>
            <person name="Van de Peer Y."/>
            <person name="Grigoriev I.V."/>
        </authorList>
    </citation>
    <scope>NUCLEOTIDE SEQUENCE [LARGE SCALE GENOMIC DNA]</scope>
    <source>
        <strain evidence="9 10">CCMP1545</strain>
    </source>
</reference>
<dbReference type="Proteomes" id="UP000001876">
    <property type="component" value="Unassembled WGS sequence"/>
</dbReference>
<evidence type="ECO:0000256" key="7">
    <source>
        <dbReference type="SAM" id="MobiDB-lite"/>
    </source>
</evidence>
<dbReference type="EC" id="3.5.4.16" evidence="3"/>
<feature type="domain" description="GTP cyclohydrolase I" evidence="8">
    <location>
        <begin position="79"/>
        <end position="208"/>
    </location>
</feature>
<dbReference type="InterPro" id="IPR043134">
    <property type="entry name" value="GTP-CH-I_N"/>
</dbReference>
<dbReference type="GO" id="GO:0005737">
    <property type="term" value="C:cytoplasm"/>
    <property type="evidence" value="ECO:0007669"/>
    <property type="project" value="TreeGrafter"/>
</dbReference>
<dbReference type="GO" id="GO:0008270">
    <property type="term" value="F:zinc ion binding"/>
    <property type="evidence" value="ECO:0007669"/>
    <property type="project" value="TreeGrafter"/>
</dbReference>
<dbReference type="OrthoDB" id="4966at2759"/>
<keyword evidence="5 9" id="KW-0378">Hydrolase</keyword>
<feature type="compositionally biased region" description="Low complexity" evidence="7">
    <location>
        <begin position="487"/>
        <end position="498"/>
    </location>
</feature>
<dbReference type="Pfam" id="PF01227">
    <property type="entry name" value="GTP_cyclohydroI"/>
    <property type="match status" value="3"/>
</dbReference>
<feature type="region of interest" description="Disordered" evidence="7">
    <location>
        <begin position="79"/>
        <end position="121"/>
    </location>
</feature>
<dbReference type="GeneID" id="9685668"/>
<feature type="compositionally biased region" description="Basic and acidic residues" evidence="7">
    <location>
        <begin position="80"/>
        <end position="89"/>
    </location>
</feature>
<dbReference type="UniPathway" id="UPA00848">
    <property type="reaction ID" value="UER00151"/>
</dbReference>
<dbReference type="KEGG" id="mpp:MICPUCDRAFT_59794"/>
<feature type="domain" description="GTP cyclohydrolase I" evidence="8">
    <location>
        <begin position="26"/>
        <end position="77"/>
    </location>
</feature>
<dbReference type="GO" id="GO:0046654">
    <property type="term" value="P:tetrahydrofolate biosynthetic process"/>
    <property type="evidence" value="ECO:0007669"/>
    <property type="project" value="InterPro"/>
</dbReference>
<keyword evidence="10" id="KW-1185">Reference proteome</keyword>
<evidence type="ECO:0000259" key="8">
    <source>
        <dbReference type="Pfam" id="PF01227"/>
    </source>
</evidence>
<feature type="region of interest" description="Disordered" evidence="7">
    <location>
        <begin position="639"/>
        <end position="661"/>
    </location>
</feature>
<dbReference type="AlphaFoldDB" id="C1MWJ7"/>
<dbReference type="eggNOG" id="KOG2698">
    <property type="taxonomic scope" value="Eukaryota"/>
</dbReference>
<accession>C1MWJ7</accession>
<evidence type="ECO:0000256" key="4">
    <source>
        <dbReference type="ARBA" id="ARBA00017272"/>
    </source>
</evidence>
<comment type="similarity">
    <text evidence="2">Belongs to the GTP cyclohydrolase I family.</text>
</comment>
<evidence type="ECO:0000256" key="6">
    <source>
        <dbReference type="ARBA" id="ARBA00030854"/>
    </source>
</evidence>
<sequence>MTTDRAPDADADADGAAAIVDARELERAVRDMLRALGEDVEREGLRDTPKRVAKALAFATRGYAMSAVDAVGSALFNEPGLREDQEREAAAAGGFERGAEEDGGEEEDDDDDDDDDARGRSRAGVVVVRDIPFFSTSEDDLMPFYGRCHVGYVPRDGVIVGLSKVARVAEVFARRVQTPSRLARDVAEALDAGASPRGVSVFLEGSQMGPFGPSRRVGAAALGCFVDDGEDGDAEGYREEFEAMLGASVGRGVGPGVGLRGGGGGARIESSLASRRFADRIAATRYYPDESCGCLTPRSHPGGDGDDEAWTSASTATAADVTGEPNENGNENDDDDENENENGEEDLATGAATVDGDASDRGSSPSASNASCEEQDVDGGSGRGRGSDVETPPPIPIAPAAAAHAVERMMRALGLDKRPPGGGSASMSEAKLVATARKYADLMAASRAGHGMPRLGNGGKGEAAKKRKRGVGVGDGDGATKPETSPAAAATTTTTTTTTMTIERDVPLATLCEHHLLPFHGAVHVAIITANSGSGARAPSRDVLESVVARHGRRLQVQERLTRDVAREIRELTNAAGVMVVARASHLCMIARGVEKPGSTTCTSACLGAFARGRGGATRRASFWRALEGGQSSVVVTTTTGVGAGGGDAENAGATRARASD</sequence>
<name>C1MWJ7_MICPC</name>
<organism evidence="10">
    <name type="scientific">Micromonas pusilla (strain CCMP1545)</name>
    <name type="common">Picoplanktonic green alga</name>
    <dbReference type="NCBI Taxonomy" id="564608"/>
    <lineage>
        <taxon>Eukaryota</taxon>
        <taxon>Viridiplantae</taxon>
        <taxon>Chlorophyta</taxon>
        <taxon>Mamiellophyceae</taxon>
        <taxon>Mamiellales</taxon>
        <taxon>Mamiellaceae</taxon>
        <taxon>Micromonas</taxon>
    </lineage>
</organism>
<dbReference type="STRING" id="564608.C1MWJ7"/>
<proteinExistence type="inferred from homology"/>
<dbReference type="GO" id="GO:0003934">
    <property type="term" value="F:GTP cyclohydrolase I activity"/>
    <property type="evidence" value="ECO:0007669"/>
    <property type="project" value="UniProtKB-EC"/>
</dbReference>
<dbReference type="InterPro" id="IPR020602">
    <property type="entry name" value="GTP_CycHdrlase_I_dom"/>
</dbReference>
<evidence type="ECO:0000256" key="5">
    <source>
        <dbReference type="ARBA" id="ARBA00022801"/>
    </source>
</evidence>
<evidence type="ECO:0000256" key="2">
    <source>
        <dbReference type="ARBA" id="ARBA00008085"/>
    </source>
</evidence>
<dbReference type="GO" id="GO:0006729">
    <property type="term" value="P:tetrahydrobiopterin biosynthetic process"/>
    <property type="evidence" value="ECO:0007669"/>
    <property type="project" value="TreeGrafter"/>
</dbReference>
<dbReference type="InterPro" id="IPR001474">
    <property type="entry name" value="GTP_CycHdrlase_I"/>
</dbReference>
<feature type="domain" description="GTP cyclohydrolase I" evidence="8">
    <location>
        <begin position="489"/>
        <end position="612"/>
    </location>
</feature>
<feature type="compositionally biased region" description="Low complexity" evidence="7">
    <location>
        <begin position="310"/>
        <end position="319"/>
    </location>
</feature>
<dbReference type="PANTHER" id="PTHR11109">
    <property type="entry name" value="GTP CYCLOHYDROLASE I"/>
    <property type="match status" value="1"/>
</dbReference>
<feature type="compositionally biased region" description="Polar residues" evidence="7">
    <location>
        <begin position="361"/>
        <end position="372"/>
    </location>
</feature>
<feature type="compositionally biased region" description="Acidic residues" evidence="7">
    <location>
        <begin position="330"/>
        <end position="347"/>
    </location>
</feature>
<dbReference type="Gene3D" id="1.10.286.10">
    <property type="match status" value="1"/>
</dbReference>
<evidence type="ECO:0000313" key="9">
    <source>
        <dbReference type="EMBL" id="EEH55886.1"/>
    </source>
</evidence>
<evidence type="ECO:0000313" key="10">
    <source>
        <dbReference type="Proteomes" id="UP000001876"/>
    </source>
</evidence>
<gene>
    <name evidence="9" type="ORF">MICPUCDRAFT_59794</name>
</gene>
<feature type="region of interest" description="Disordered" evidence="7">
    <location>
        <begin position="450"/>
        <end position="498"/>
    </location>
</feature>
<evidence type="ECO:0000256" key="3">
    <source>
        <dbReference type="ARBA" id="ARBA00012715"/>
    </source>
</evidence>
<dbReference type="EMBL" id="GG663741">
    <property type="protein sequence ID" value="EEH55886.1"/>
    <property type="molecule type" value="Genomic_DNA"/>
</dbReference>
<protein>
    <recommendedName>
        <fullName evidence="4">GTP cyclohydrolase 1</fullName>
        <ecNumber evidence="3">3.5.4.16</ecNumber>
    </recommendedName>
    <alternativeName>
        <fullName evidence="6">GTP cyclohydrolase I</fullName>
    </alternativeName>
</protein>
<evidence type="ECO:0000256" key="1">
    <source>
        <dbReference type="ARBA" id="ARBA00005080"/>
    </source>
</evidence>
<comment type="pathway">
    <text evidence="1">Cofactor biosynthesis; 7,8-dihydroneopterin triphosphate biosynthesis; 7,8-dihydroneopterin triphosphate from GTP: step 1/1.</text>
</comment>
<dbReference type="Gene3D" id="3.30.1130.10">
    <property type="match status" value="2"/>
</dbReference>
<dbReference type="OMA" id="ENADAWC"/>
<feature type="compositionally biased region" description="Acidic residues" evidence="7">
    <location>
        <begin position="99"/>
        <end position="116"/>
    </location>
</feature>
<dbReference type="RefSeq" id="XP_003059934.1">
    <property type="nucleotide sequence ID" value="XM_003059888.1"/>
</dbReference>
<dbReference type="InterPro" id="IPR043133">
    <property type="entry name" value="GTP-CH-I_C/QueF"/>
</dbReference>
<dbReference type="SUPFAM" id="SSF55620">
    <property type="entry name" value="Tetrahydrobiopterin biosynthesis enzymes-like"/>
    <property type="match status" value="2"/>
</dbReference>
<feature type="region of interest" description="Disordered" evidence="7">
    <location>
        <begin position="290"/>
        <end position="396"/>
    </location>
</feature>
<dbReference type="GO" id="GO:0005525">
    <property type="term" value="F:GTP binding"/>
    <property type="evidence" value="ECO:0007669"/>
    <property type="project" value="TreeGrafter"/>
</dbReference>